<dbReference type="EMBL" id="ML213688">
    <property type="protein sequence ID" value="TFK32069.1"/>
    <property type="molecule type" value="Genomic_DNA"/>
</dbReference>
<dbReference type="GO" id="GO:0033718">
    <property type="term" value="F:pyranose dehydrogenase (acceptor) activity"/>
    <property type="evidence" value="ECO:0007669"/>
    <property type="project" value="UniProtKB-EC"/>
</dbReference>
<dbReference type="PROSITE" id="PS00624">
    <property type="entry name" value="GMC_OXRED_2"/>
    <property type="match status" value="1"/>
</dbReference>
<evidence type="ECO:0000313" key="22">
    <source>
        <dbReference type="Proteomes" id="UP000308652"/>
    </source>
</evidence>
<dbReference type="PANTHER" id="PTHR11552:SF201">
    <property type="entry name" value="GLUCOSE-METHANOL-CHOLINE OXIDOREDUCTASE N-TERMINAL DOMAIN-CONTAINING PROTEIN"/>
    <property type="match status" value="1"/>
</dbReference>
<keyword evidence="6" id="KW-0964">Secreted</keyword>
<evidence type="ECO:0000256" key="1">
    <source>
        <dbReference type="ARBA" id="ARBA00001974"/>
    </source>
</evidence>
<dbReference type="SUPFAM" id="SSF51905">
    <property type="entry name" value="FAD/NAD(P)-binding domain"/>
    <property type="match status" value="1"/>
</dbReference>
<evidence type="ECO:0000256" key="5">
    <source>
        <dbReference type="ARBA" id="ARBA00013177"/>
    </source>
</evidence>
<feature type="binding site" evidence="19">
    <location>
        <position position="169"/>
    </location>
    <ligand>
        <name>FAD</name>
        <dbReference type="ChEBI" id="CHEBI:57692"/>
    </ligand>
</feature>
<keyword evidence="7" id="KW-0285">Flavoprotein</keyword>
<dbReference type="GO" id="GO:0050660">
    <property type="term" value="F:flavin adenine dinucleotide binding"/>
    <property type="evidence" value="ECO:0007669"/>
    <property type="project" value="InterPro"/>
</dbReference>
<dbReference type="Pfam" id="PF05199">
    <property type="entry name" value="GMC_oxred_C"/>
    <property type="match status" value="1"/>
</dbReference>
<comment type="catalytic activity">
    <reaction evidence="14">
        <text>pyranose + acceptor = pyranos-2,3-diulose + reduced acceptor.</text>
        <dbReference type="EC" id="1.1.99.29"/>
    </reaction>
</comment>
<dbReference type="OrthoDB" id="269227at2759"/>
<dbReference type="Gene3D" id="3.50.50.60">
    <property type="entry name" value="FAD/NAD(P)-binding domain"/>
    <property type="match status" value="1"/>
</dbReference>
<keyword evidence="11" id="KW-0325">Glycoprotein</keyword>
<proteinExistence type="inferred from homology"/>
<keyword evidence="8" id="KW-0732">Signal</keyword>
<organism evidence="21 22">
    <name type="scientific">Crucibulum laeve</name>
    <dbReference type="NCBI Taxonomy" id="68775"/>
    <lineage>
        <taxon>Eukaryota</taxon>
        <taxon>Fungi</taxon>
        <taxon>Dikarya</taxon>
        <taxon>Basidiomycota</taxon>
        <taxon>Agaricomycotina</taxon>
        <taxon>Agaricomycetes</taxon>
        <taxon>Agaricomycetidae</taxon>
        <taxon>Agaricales</taxon>
        <taxon>Agaricineae</taxon>
        <taxon>Nidulariaceae</taxon>
        <taxon>Crucibulum</taxon>
    </lineage>
</organism>
<dbReference type="AlphaFoldDB" id="A0A5C3LG07"/>
<gene>
    <name evidence="21" type="ORF">BDQ12DRAFT_775214</name>
</gene>
<evidence type="ECO:0000256" key="17">
    <source>
        <dbReference type="ARBA" id="ARBA00034059"/>
    </source>
</evidence>
<evidence type="ECO:0000256" key="8">
    <source>
        <dbReference type="ARBA" id="ARBA00022729"/>
    </source>
</evidence>
<evidence type="ECO:0000256" key="15">
    <source>
        <dbReference type="ARBA" id="ARBA00034029"/>
    </source>
</evidence>
<comment type="catalytic activity">
    <reaction evidence="17">
        <text>a pyranoside + acceptor = a pyranosid-3,4-diulose + reduced acceptor.</text>
        <dbReference type="EC" id="1.1.99.29"/>
    </reaction>
</comment>
<evidence type="ECO:0000256" key="3">
    <source>
        <dbReference type="ARBA" id="ARBA00010790"/>
    </source>
</evidence>
<keyword evidence="22" id="KW-1185">Reference proteome</keyword>
<feature type="domain" description="Glucose-methanol-choline oxidoreductase N-terminal" evidence="20">
    <location>
        <begin position="211"/>
        <end position="225"/>
    </location>
</feature>
<dbReference type="Gene3D" id="3.30.560.10">
    <property type="entry name" value="Glucose Oxidase, domain 3"/>
    <property type="match status" value="1"/>
</dbReference>
<dbReference type="PIRSF" id="PIRSF000137">
    <property type="entry name" value="Alcohol_oxidase"/>
    <property type="match status" value="1"/>
</dbReference>
<dbReference type="InterPro" id="IPR007867">
    <property type="entry name" value="GMC_OxRtase_C"/>
</dbReference>
<evidence type="ECO:0000256" key="13">
    <source>
        <dbReference type="ARBA" id="ARBA00033986"/>
    </source>
</evidence>
<dbReference type="PANTHER" id="PTHR11552">
    <property type="entry name" value="GLUCOSE-METHANOL-CHOLINE GMC OXIDOREDUCTASE"/>
    <property type="match status" value="1"/>
</dbReference>
<dbReference type="Proteomes" id="UP000308652">
    <property type="component" value="Unassembled WGS sequence"/>
</dbReference>
<comment type="function">
    <text evidence="12">Catalyzes the single-oxidation or sequential double oxidation reaction of carbohydrates primarily at carbon-2 and/or carbon-3 with the concomitant reduction of the flavin. The enzyme exhibits a broad sugar substrate specificity, oxidizing different aldopyranoses to the corresponding C-1, C-2, C-3 or C-1,2, C-2,3 and C-3,4 (di)dehydro sugars with substrate-specific regioselectivity. Accepts only a narrow range of electron acceptors such as substituted benzoquinones and complexed metal ions and reacts extremely slowly with O(2) as acceptor. May play a role in the natural recycling of plant matter by oxidizing all major monosaccharides in lignocellulose and by reducing quinone compounds or reactive radical species generated during lignin depolymerization.</text>
</comment>
<evidence type="ECO:0000256" key="19">
    <source>
        <dbReference type="PIRSR" id="PIRSR000137-2"/>
    </source>
</evidence>
<dbReference type="InterPro" id="IPR036188">
    <property type="entry name" value="FAD/NAD-bd_sf"/>
</dbReference>
<keyword evidence="9 19" id="KW-0274">FAD</keyword>
<dbReference type="InterPro" id="IPR000172">
    <property type="entry name" value="GMC_OxRdtase_N"/>
</dbReference>
<comment type="catalytic activity">
    <reaction evidence="16">
        <text>a pyranoside + acceptor = a pyranosid-3-ulose + reduced acceptor.</text>
        <dbReference type="EC" id="1.1.99.29"/>
    </reaction>
</comment>
<comment type="similarity">
    <text evidence="3">Belongs to the GMC oxidoreductase family.</text>
</comment>
<dbReference type="GO" id="GO:0005576">
    <property type="term" value="C:extracellular region"/>
    <property type="evidence" value="ECO:0007669"/>
    <property type="project" value="UniProtKB-SubCell"/>
</dbReference>
<evidence type="ECO:0000256" key="9">
    <source>
        <dbReference type="ARBA" id="ARBA00022827"/>
    </source>
</evidence>
<dbReference type="EC" id="1.1.99.29" evidence="5"/>
<evidence type="ECO:0000256" key="10">
    <source>
        <dbReference type="ARBA" id="ARBA00023002"/>
    </source>
</evidence>
<feature type="active site" description="Proton acceptor" evidence="18">
    <location>
        <position position="527"/>
    </location>
</feature>
<comment type="cofactor">
    <cofactor evidence="1 19">
        <name>FAD</name>
        <dbReference type="ChEBI" id="CHEBI:57692"/>
    </cofactor>
</comment>
<evidence type="ECO:0000256" key="6">
    <source>
        <dbReference type="ARBA" id="ARBA00022525"/>
    </source>
</evidence>
<accession>A0A5C3LG07</accession>
<evidence type="ECO:0000256" key="11">
    <source>
        <dbReference type="ARBA" id="ARBA00023180"/>
    </source>
</evidence>
<name>A0A5C3LG07_9AGAR</name>
<keyword evidence="10" id="KW-0560">Oxidoreductase</keyword>
<reference evidence="21 22" key="1">
    <citation type="journal article" date="2019" name="Nat. Ecol. Evol.">
        <title>Megaphylogeny resolves global patterns of mushroom evolution.</title>
        <authorList>
            <person name="Varga T."/>
            <person name="Krizsan K."/>
            <person name="Foldi C."/>
            <person name="Dima B."/>
            <person name="Sanchez-Garcia M."/>
            <person name="Sanchez-Ramirez S."/>
            <person name="Szollosi G.J."/>
            <person name="Szarkandi J.G."/>
            <person name="Papp V."/>
            <person name="Albert L."/>
            <person name="Andreopoulos W."/>
            <person name="Angelini C."/>
            <person name="Antonin V."/>
            <person name="Barry K.W."/>
            <person name="Bougher N.L."/>
            <person name="Buchanan P."/>
            <person name="Buyck B."/>
            <person name="Bense V."/>
            <person name="Catcheside P."/>
            <person name="Chovatia M."/>
            <person name="Cooper J."/>
            <person name="Damon W."/>
            <person name="Desjardin D."/>
            <person name="Finy P."/>
            <person name="Geml J."/>
            <person name="Haridas S."/>
            <person name="Hughes K."/>
            <person name="Justo A."/>
            <person name="Karasinski D."/>
            <person name="Kautmanova I."/>
            <person name="Kiss B."/>
            <person name="Kocsube S."/>
            <person name="Kotiranta H."/>
            <person name="LaButti K.M."/>
            <person name="Lechner B.E."/>
            <person name="Liimatainen K."/>
            <person name="Lipzen A."/>
            <person name="Lukacs Z."/>
            <person name="Mihaltcheva S."/>
            <person name="Morgado L.N."/>
            <person name="Niskanen T."/>
            <person name="Noordeloos M.E."/>
            <person name="Ohm R.A."/>
            <person name="Ortiz-Santana B."/>
            <person name="Ovrebo C."/>
            <person name="Racz N."/>
            <person name="Riley R."/>
            <person name="Savchenko A."/>
            <person name="Shiryaev A."/>
            <person name="Soop K."/>
            <person name="Spirin V."/>
            <person name="Szebenyi C."/>
            <person name="Tomsovsky M."/>
            <person name="Tulloss R.E."/>
            <person name="Uehling J."/>
            <person name="Grigoriev I.V."/>
            <person name="Vagvolgyi C."/>
            <person name="Papp T."/>
            <person name="Martin F.M."/>
            <person name="Miettinen O."/>
            <person name="Hibbett D.S."/>
            <person name="Nagy L.G."/>
        </authorList>
    </citation>
    <scope>NUCLEOTIDE SEQUENCE [LARGE SCALE GENOMIC DNA]</scope>
    <source>
        <strain evidence="21 22">CBS 166.37</strain>
    </source>
</reference>
<protein>
    <recommendedName>
        <fullName evidence="5">pyranose dehydrogenase (acceptor)</fullName>
        <ecNumber evidence="5">1.1.99.29</ecNumber>
    </recommendedName>
</protein>
<feature type="active site" description="Proton donor" evidence="18">
    <location>
        <position position="484"/>
    </location>
</feature>
<feature type="non-terminal residue" evidence="21">
    <location>
        <position position="1"/>
    </location>
</feature>
<comment type="subcellular location">
    <subcellularLocation>
        <location evidence="2">Secreted</location>
    </subcellularLocation>
</comment>
<evidence type="ECO:0000256" key="7">
    <source>
        <dbReference type="ARBA" id="ARBA00022630"/>
    </source>
</evidence>
<comment type="catalytic activity">
    <reaction evidence="13">
        <text>pyranose + acceptor = pyranos-2-ulose + reduced acceptor.</text>
        <dbReference type="EC" id="1.1.99.29"/>
    </reaction>
</comment>
<evidence type="ECO:0000256" key="16">
    <source>
        <dbReference type="ARBA" id="ARBA00034050"/>
    </source>
</evidence>
<comment type="catalytic activity">
    <reaction evidence="15">
        <text>pyranose + acceptor = pyranos-3-ulose + reduced acceptor.</text>
        <dbReference type="EC" id="1.1.99.29"/>
    </reaction>
</comment>
<dbReference type="SUPFAM" id="SSF54373">
    <property type="entry name" value="FAD-linked reductases, C-terminal domain"/>
    <property type="match status" value="1"/>
</dbReference>
<evidence type="ECO:0000256" key="14">
    <source>
        <dbReference type="ARBA" id="ARBA00034010"/>
    </source>
</evidence>
<sequence>VQQSNANERIIPQPRGKGLGGSTLLNYLYTSRPSKYECNALESFFGNKGWNWETLLQSMKKSEDSCFTNSHIHARMAMDLSYHGLGGPIKKSLPISTPELEDLTMWFFDTAEELGVRKNHDPFNGDNIGSSVPYSTIDPNTATRSSAASGYLEPILGRPNLMVLTGALVTKILLSHDGDNSLQQATGVEFCYCNSNISINNVKRDVILSAGSFKTPQILELSGIGNPEILKQNGIESLVNSPGVGENLQDHVAVPMIFEIDGRYTTVDIFHEPEEFKKHHELYLNEKKGMLVKTPSQAFLFLPAHHVVDGNHNHKSWSSTRTSEALTILSKASTPLPVKSGIEKQYELQKQWFLDPNIAEVEIIEHRGHLPVSPQYTPVKGKRYVSLTTVLMHPLSRGTVHISSSDPLSSPNIDPKLLDCDSDLELLLRGMEWTLKLCRTSPFKDAVRGMEFPKPDNALDTMDPAKLKEKLEAHARRWCRTVFHPVGTAAMTKRKDGGVVDEQLRVYGTNNLRVVDLSILPIAFSCHTMSLAYAIAEQVRSSILHERG</sequence>
<evidence type="ECO:0000256" key="12">
    <source>
        <dbReference type="ARBA" id="ARBA00024699"/>
    </source>
</evidence>
<evidence type="ECO:0000313" key="21">
    <source>
        <dbReference type="EMBL" id="TFK32069.1"/>
    </source>
</evidence>
<dbReference type="InterPro" id="IPR012132">
    <property type="entry name" value="GMC_OxRdtase"/>
</dbReference>
<dbReference type="STRING" id="68775.A0A5C3LG07"/>
<dbReference type="Pfam" id="PF00732">
    <property type="entry name" value="GMC_oxred_N"/>
    <property type="match status" value="1"/>
</dbReference>
<evidence type="ECO:0000256" key="4">
    <source>
        <dbReference type="ARBA" id="ARBA00011245"/>
    </source>
</evidence>
<comment type="subunit">
    <text evidence="4">Monomer.</text>
</comment>
<evidence type="ECO:0000256" key="2">
    <source>
        <dbReference type="ARBA" id="ARBA00004613"/>
    </source>
</evidence>
<evidence type="ECO:0000256" key="18">
    <source>
        <dbReference type="PIRSR" id="PIRSR000137-1"/>
    </source>
</evidence>
<evidence type="ECO:0000259" key="20">
    <source>
        <dbReference type="PROSITE" id="PS00624"/>
    </source>
</evidence>